<dbReference type="SUPFAM" id="SSF56112">
    <property type="entry name" value="Protein kinase-like (PK-like)"/>
    <property type="match status" value="1"/>
</dbReference>
<accession>A0A0C9TXH1</accession>
<reference evidence="2 3" key="1">
    <citation type="submission" date="2014-06" db="EMBL/GenBank/DDBJ databases">
        <title>Evolutionary Origins and Diversification of the Mycorrhizal Mutualists.</title>
        <authorList>
            <consortium name="DOE Joint Genome Institute"/>
            <consortium name="Mycorrhizal Genomics Consortium"/>
            <person name="Kohler A."/>
            <person name="Kuo A."/>
            <person name="Nagy L.G."/>
            <person name="Floudas D."/>
            <person name="Copeland A."/>
            <person name="Barry K.W."/>
            <person name="Cichocki N."/>
            <person name="Veneault-Fourrey C."/>
            <person name="LaButti K."/>
            <person name="Lindquist E.A."/>
            <person name="Lipzen A."/>
            <person name="Lundell T."/>
            <person name="Morin E."/>
            <person name="Murat C."/>
            <person name="Riley R."/>
            <person name="Ohm R."/>
            <person name="Sun H."/>
            <person name="Tunlid A."/>
            <person name="Henrissat B."/>
            <person name="Grigoriev I.V."/>
            <person name="Hibbett D.S."/>
            <person name="Martin F."/>
        </authorList>
    </citation>
    <scope>NUCLEOTIDE SEQUENCE [LARGE SCALE GENOMIC DNA]</scope>
    <source>
        <strain evidence="2 3">SS14</strain>
    </source>
</reference>
<protein>
    <submittedName>
        <fullName evidence="2">Unplaced genomic scaffold SPHSTscaffold_292, whole genome shotgun sequence</fullName>
    </submittedName>
</protein>
<dbReference type="Pfam" id="PF01636">
    <property type="entry name" value="APH"/>
    <property type="match status" value="1"/>
</dbReference>
<dbReference type="AlphaFoldDB" id="A0A0C9TXH1"/>
<dbReference type="Proteomes" id="UP000054279">
    <property type="component" value="Unassembled WGS sequence"/>
</dbReference>
<gene>
    <name evidence="2" type="ORF">M422DRAFT_192150</name>
</gene>
<dbReference type="OrthoDB" id="5598852at2759"/>
<dbReference type="Gene3D" id="3.90.1200.10">
    <property type="match status" value="1"/>
</dbReference>
<dbReference type="InterPro" id="IPR002575">
    <property type="entry name" value="Aminoglycoside_PTrfase"/>
</dbReference>
<dbReference type="HOGENOM" id="CLU_021768_3_2_1"/>
<evidence type="ECO:0000259" key="1">
    <source>
        <dbReference type="Pfam" id="PF01636"/>
    </source>
</evidence>
<feature type="domain" description="Aminoglycoside phosphotransferase" evidence="1">
    <location>
        <begin position="45"/>
        <end position="96"/>
    </location>
</feature>
<keyword evidence="3" id="KW-1185">Reference proteome</keyword>
<name>A0A0C9TXH1_SPHS4</name>
<evidence type="ECO:0000313" key="3">
    <source>
        <dbReference type="Proteomes" id="UP000054279"/>
    </source>
</evidence>
<dbReference type="EMBL" id="KN837367">
    <property type="protein sequence ID" value="KIJ26499.1"/>
    <property type="molecule type" value="Genomic_DNA"/>
</dbReference>
<proteinExistence type="predicted"/>
<dbReference type="InterPro" id="IPR051678">
    <property type="entry name" value="AGP_Transferase"/>
</dbReference>
<sequence length="147" mass="16686">MTPVELDHVADQLATVLAEMRSHKSRTLGSVSGGPYNNKFMPYPWTPKRAFESVGDSLPRNAPITLTHGDLLPCNIIVQDSEITGIIDWETAGFYPGFWENCRMYYPPAMTPGWDHILKHVFPGPRLQKEINTVSNIINMVHYNRVF</sequence>
<dbReference type="PANTHER" id="PTHR21310">
    <property type="entry name" value="AMINOGLYCOSIDE PHOSPHOTRANSFERASE-RELATED-RELATED"/>
    <property type="match status" value="1"/>
</dbReference>
<evidence type="ECO:0000313" key="2">
    <source>
        <dbReference type="EMBL" id="KIJ26499.1"/>
    </source>
</evidence>
<dbReference type="PANTHER" id="PTHR21310:SF55">
    <property type="entry name" value="AMINOGLYCOSIDE PHOSPHOTRANSFERASE DOMAIN-CONTAINING PROTEIN"/>
    <property type="match status" value="1"/>
</dbReference>
<organism evidence="2 3">
    <name type="scientific">Sphaerobolus stellatus (strain SS14)</name>
    <dbReference type="NCBI Taxonomy" id="990650"/>
    <lineage>
        <taxon>Eukaryota</taxon>
        <taxon>Fungi</taxon>
        <taxon>Dikarya</taxon>
        <taxon>Basidiomycota</taxon>
        <taxon>Agaricomycotina</taxon>
        <taxon>Agaricomycetes</taxon>
        <taxon>Phallomycetidae</taxon>
        <taxon>Geastrales</taxon>
        <taxon>Sphaerobolaceae</taxon>
        <taxon>Sphaerobolus</taxon>
    </lineage>
</organism>
<dbReference type="InterPro" id="IPR011009">
    <property type="entry name" value="Kinase-like_dom_sf"/>
</dbReference>